<comment type="caution">
    <text evidence="1">The sequence shown here is derived from an EMBL/GenBank/DDBJ whole genome shotgun (WGS) entry which is preliminary data.</text>
</comment>
<dbReference type="Proteomes" id="UP000178570">
    <property type="component" value="Unassembled WGS sequence"/>
</dbReference>
<dbReference type="SUPFAM" id="SSF56784">
    <property type="entry name" value="HAD-like"/>
    <property type="match status" value="1"/>
</dbReference>
<evidence type="ECO:0000313" key="1">
    <source>
        <dbReference type="EMBL" id="OGY40329.1"/>
    </source>
</evidence>
<dbReference type="STRING" id="1797529.A2570_03570"/>
<gene>
    <name evidence="1" type="ORF">A2570_03570</name>
</gene>
<evidence type="ECO:0000313" key="2">
    <source>
        <dbReference type="Proteomes" id="UP000178570"/>
    </source>
</evidence>
<dbReference type="AlphaFoldDB" id="A0A1G1XJY0"/>
<accession>A0A1G1XJY0</accession>
<protein>
    <recommendedName>
        <fullName evidence="3">Phosphoheptose isomerase</fullName>
    </recommendedName>
</protein>
<proteinExistence type="predicted"/>
<sequence>MNDNLIEITKNGQTKSPKLPDHLKNYIVDIDGIICEDCPNEDIERMKIVSEISGAKEKINALFEAGNIITFFTSRTNEQHKEITENWLREHGFKCHKIIFNKPRGGNYIFVDDRGLEFKTSL</sequence>
<dbReference type="InterPro" id="IPR036412">
    <property type="entry name" value="HAD-like_sf"/>
</dbReference>
<dbReference type="Gene3D" id="3.40.50.1000">
    <property type="entry name" value="HAD superfamily/HAD-like"/>
    <property type="match status" value="1"/>
</dbReference>
<dbReference type="InterPro" id="IPR023214">
    <property type="entry name" value="HAD_sf"/>
</dbReference>
<name>A0A1G1XJY0_9BACT</name>
<reference evidence="1 2" key="1">
    <citation type="journal article" date="2016" name="Nat. Commun.">
        <title>Thousands of microbial genomes shed light on interconnected biogeochemical processes in an aquifer system.</title>
        <authorList>
            <person name="Anantharaman K."/>
            <person name="Brown C.T."/>
            <person name="Hug L.A."/>
            <person name="Sharon I."/>
            <person name="Castelle C.J."/>
            <person name="Probst A.J."/>
            <person name="Thomas B.C."/>
            <person name="Singh A."/>
            <person name="Wilkins M.J."/>
            <person name="Karaoz U."/>
            <person name="Brodie E.L."/>
            <person name="Williams K.H."/>
            <person name="Hubbard S.S."/>
            <person name="Banfield J.F."/>
        </authorList>
    </citation>
    <scope>NUCLEOTIDE SEQUENCE [LARGE SCALE GENOMIC DNA]</scope>
</reference>
<evidence type="ECO:0008006" key="3">
    <source>
        <dbReference type="Google" id="ProtNLM"/>
    </source>
</evidence>
<dbReference type="EMBL" id="MHHY01000009">
    <property type="protein sequence ID" value="OGY40329.1"/>
    <property type="molecule type" value="Genomic_DNA"/>
</dbReference>
<organism evidence="1 2">
    <name type="scientific">Candidatus Brennerbacteria bacterium RIFOXYD1_FULL_41_16</name>
    <dbReference type="NCBI Taxonomy" id="1797529"/>
    <lineage>
        <taxon>Bacteria</taxon>
        <taxon>Candidatus Brenneribacteriota</taxon>
    </lineage>
</organism>